<sequence length="314" mass="33718">MYPSSWKVFLALSAILALVAQLVSVSALETESNGGTLQRRQSHPILRARQAAKPDGKTDTSKGGKPNTPEKPEDVAAGQLISTILDWSSALDAVTFMGSNATIVKLGSEAAIKLLPELNAGREKLLKIVNKEGKDEATAKKIGPANDKLTKILKTISAKPEDSSIIKASYPELVQHFEVLFTAYDTALNLSLPGSGKTLESKKAALGSTPGDVIIGNEGKKPDAKTPYKQTFFSWLNFTVVLDGLAVGLLNFGDRVRQISAGLFTLVALITFHWRANAIRKRGSGNYDNRIGPKALCITLLIAMVTNFILPFTA</sequence>
<keyword evidence="2 6" id="KW-0812">Transmembrane</keyword>
<keyword evidence="9" id="KW-1185">Reference proteome</keyword>
<organism evidence="8 9">
    <name type="scientific">Puccinia striiformis</name>
    <dbReference type="NCBI Taxonomy" id="27350"/>
    <lineage>
        <taxon>Eukaryota</taxon>
        <taxon>Fungi</taxon>
        <taxon>Dikarya</taxon>
        <taxon>Basidiomycota</taxon>
        <taxon>Pucciniomycotina</taxon>
        <taxon>Pucciniomycetes</taxon>
        <taxon>Pucciniales</taxon>
        <taxon>Pucciniaceae</taxon>
        <taxon>Puccinia</taxon>
    </lineage>
</organism>
<keyword evidence="4 6" id="KW-0472">Membrane</keyword>
<dbReference type="VEuPathDB" id="FungiDB:PSHT_11331"/>
<comment type="subcellular location">
    <subcellularLocation>
        <location evidence="1">Endomembrane system</location>
        <topology evidence="1">Multi-pass membrane protein</topology>
    </subcellularLocation>
</comment>
<feature type="signal peptide" evidence="7">
    <location>
        <begin position="1"/>
        <end position="27"/>
    </location>
</feature>
<dbReference type="VEuPathDB" id="FungiDB:PSTT_10543"/>
<feature type="compositionally biased region" description="Basic and acidic residues" evidence="5">
    <location>
        <begin position="52"/>
        <end position="74"/>
    </location>
</feature>
<dbReference type="VEuPathDB" id="FungiDB:PSHT_11332"/>
<gene>
    <name evidence="8" type="ORF">PSTT_10543</name>
</gene>
<feature type="transmembrane region" description="Helical" evidence="6">
    <location>
        <begin position="259"/>
        <end position="276"/>
    </location>
</feature>
<keyword evidence="3 6" id="KW-1133">Transmembrane helix</keyword>
<dbReference type="GO" id="GO:0000329">
    <property type="term" value="C:fungal-type vacuole membrane"/>
    <property type="evidence" value="ECO:0007669"/>
    <property type="project" value="TreeGrafter"/>
</dbReference>
<feature type="transmembrane region" description="Helical" evidence="6">
    <location>
        <begin position="232"/>
        <end position="252"/>
    </location>
</feature>
<dbReference type="PANTHER" id="PTHR46140">
    <property type="entry name" value="VACUOLAR TRANSPORTER CHAPERONE 1-RELATED"/>
    <property type="match status" value="1"/>
</dbReference>
<evidence type="ECO:0000256" key="5">
    <source>
        <dbReference type="SAM" id="MobiDB-lite"/>
    </source>
</evidence>
<dbReference type="GO" id="GO:0012505">
    <property type="term" value="C:endomembrane system"/>
    <property type="evidence" value="ECO:0007669"/>
    <property type="project" value="UniProtKB-SubCell"/>
</dbReference>
<evidence type="ECO:0000256" key="6">
    <source>
        <dbReference type="SAM" id="Phobius"/>
    </source>
</evidence>
<evidence type="ECO:0000313" key="8">
    <source>
        <dbReference type="EMBL" id="POW04251.1"/>
    </source>
</evidence>
<feature type="transmembrane region" description="Helical" evidence="6">
    <location>
        <begin position="291"/>
        <end position="310"/>
    </location>
</feature>
<dbReference type="Proteomes" id="UP000239156">
    <property type="component" value="Unassembled WGS sequence"/>
</dbReference>
<dbReference type="PANTHER" id="PTHR46140:SF1">
    <property type="entry name" value="VACUOLAR TRANSPORTER CHAPERONE COMPLEX SUBUNIT 4-RELATED"/>
    <property type="match status" value="1"/>
</dbReference>
<evidence type="ECO:0000313" key="9">
    <source>
        <dbReference type="Proteomes" id="UP000239156"/>
    </source>
</evidence>
<evidence type="ECO:0000256" key="2">
    <source>
        <dbReference type="ARBA" id="ARBA00022692"/>
    </source>
</evidence>
<dbReference type="EMBL" id="PKSL01000114">
    <property type="protein sequence ID" value="POW04251.1"/>
    <property type="molecule type" value="Genomic_DNA"/>
</dbReference>
<protein>
    <submittedName>
        <fullName evidence="8">Uncharacterized protein</fullName>
    </submittedName>
</protein>
<evidence type="ECO:0000256" key="4">
    <source>
        <dbReference type="ARBA" id="ARBA00023136"/>
    </source>
</evidence>
<accession>A0A2S4V420</accession>
<feature type="chain" id="PRO_5015623324" evidence="7">
    <location>
        <begin position="28"/>
        <end position="314"/>
    </location>
</feature>
<evidence type="ECO:0000256" key="3">
    <source>
        <dbReference type="ARBA" id="ARBA00022989"/>
    </source>
</evidence>
<dbReference type="AlphaFoldDB" id="A0A2S4V420"/>
<reference evidence="8" key="1">
    <citation type="submission" date="2017-12" db="EMBL/GenBank/DDBJ databases">
        <title>Gene loss provides genomic basis for host adaptation in cereal stripe rust fungi.</title>
        <authorList>
            <person name="Xia C."/>
        </authorList>
    </citation>
    <scope>NUCLEOTIDE SEQUENCE [LARGE SCALE GENOMIC DNA]</scope>
    <source>
        <strain evidence="8">93-210</strain>
    </source>
</reference>
<comment type="caution">
    <text evidence="8">The sequence shown here is derived from an EMBL/GenBank/DDBJ whole genome shotgun (WGS) entry which is preliminary data.</text>
</comment>
<dbReference type="InterPro" id="IPR051572">
    <property type="entry name" value="VTC_Complex_Subunit"/>
</dbReference>
<evidence type="ECO:0000256" key="1">
    <source>
        <dbReference type="ARBA" id="ARBA00004127"/>
    </source>
</evidence>
<name>A0A2S4V420_9BASI</name>
<feature type="region of interest" description="Disordered" evidence="5">
    <location>
        <begin position="33"/>
        <end position="74"/>
    </location>
</feature>
<dbReference type="GO" id="GO:0033254">
    <property type="term" value="C:vacuolar transporter chaperone complex"/>
    <property type="evidence" value="ECO:0007669"/>
    <property type="project" value="TreeGrafter"/>
</dbReference>
<evidence type="ECO:0000256" key="7">
    <source>
        <dbReference type="SAM" id="SignalP"/>
    </source>
</evidence>
<keyword evidence="7" id="KW-0732">Signal</keyword>
<proteinExistence type="predicted"/>